<dbReference type="Proteomes" id="UP000319212">
    <property type="component" value="Unassembled WGS sequence"/>
</dbReference>
<dbReference type="AlphaFoldDB" id="A0A502DXC0"/>
<dbReference type="RefSeq" id="WP_140837908.1">
    <property type="nucleotide sequence ID" value="NZ_RCZI01000001.1"/>
</dbReference>
<name>A0A502DXC0_9BURK</name>
<sequence length="72" mass="7615">MTQFATIKGHVSYSPGDGVPLVIPEGTVVEVVLAPDSATLSWEAEKGVVGLTAIPRTQYDEYVEAGKIEPKA</sequence>
<reference evidence="1 2" key="1">
    <citation type="journal article" date="2019" name="Environ. Microbiol.">
        <title>Species interactions and distinct microbial communities in high Arctic permafrost affected cryosols are associated with the CH4 and CO2 gas fluxes.</title>
        <authorList>
            <person name="Altshuler I."/>
            <person name="Hamel J."/>
            <person name="Turney S."/>
            <person name="Magnuson E."/>
            <person name="Levesque R."/>
            <person name="Greer C."/>
            <person name="Whyte L.G."/>
        </authorList>
    </citation>
    <scope>NUCLEOTIDE SEQUENCE [LARGE SCALE GENOMIC DNA]</scope>
    <source>
        <strain evidence="1 2">S06.C</strain>
    </source>
</reference>
<evidence type="ECO:0000313" key="1">
    <source>
        <dbReference type="EMBL" id="TPG30033.1"/>
    </source>
</evidence>
<gene>
    <name evidence="1" type="ORF">EAH82_00550</name>
</gene>
<comment type="caution">
    <text evidence="1">The sequence shown here is derived from an EMBL/GenBank/DDBJ whole genome shotgun (WGS) entry which is preliminary data.</text>
</comment>
<proteinExistence type="predicted"/>
<accession>A0A502DXC0</accession>
<dbReference type="EMBL" id="RCZI01000001">
    <property type="protein sequence ID" value="TPG30033.1"/>
    <property type="molecule type" value="Genomic_DNA"/>
</dbReference>
<protein>
    <submittedName>
        <fullName evidence="1">Uncharacterized protein</fullName>
    </submittedName>
</protein>
<evidence type="ECO:0000313" key="2">
    <source>
        <dbReference type="Proteomes" id="UP000319212"/>
    </source>
</evidence>
<dbReference type="OrthoDB" id="9153806at2"/>
<organism evidence="1 2">
    <name type="scientific">Variovorax guangxiensis</name>
    <dbReference type="NCBI Taxonomy" id="1775474"/>
    <lineage>
        <taxon>Bacteria</taxon>
        <taxon>Pseudomonadati</taxon>
        <taxon>Pseudomonadota</taxon>
        <taxon>Betaproteobacteria</taxon>
        <taxon>Burkholderiales</taxon>
        <taxon>Comamonadaceae</taxon>
        <taxon>Variovorax</taxon>
    </lineage>
</organism>